<dbReference type="Proteomes" id="UP001156919">
    <property type="component" value="Segment"/>
</dbReference>
<name>A0A976YDT7_9CAUD</name>
<evidence type="ECO:0000313" key="2">
    <source>
        <dbReference type="Proteomes" id="UP001156919"/>
    </source>
</evidence>
<protein>
    <submittedName>
        <fullName evidence="1">Adaptor</fullName>
    </submittedName>
</protein>
<dbReference type="EMBL" id="ON649699">
    <property type="protein sequence ID" value="UVF62273.1"/>
    <property type="molecule type" value="Genomic_DNA"/>
</dbReference>
<organism evidence="1 2">
    <name type="scientific">Nitrososphaeria virus YSH_462411</name>
    <dbReference type="NCBI Taxonomy" id="3071321"/>
    <lineage>
        <taxon>Viruses</taxon>
        <taxon>Duplodnaviria</taxon>
        <taxon>Heunggongvirae</taxon>
        <taxon>Uroviricota</taxon>
        <taxon>Caudoviricetes</taxon>
        <taxon>Juravirales</taxon>
        <taxon>Yangangviridae</taxon>
        <taxon>Nohelivirus</taxon>
        <taxon>Nohelivirus yangshanense</taxon>
    </lineage>
</organism>
<evidence type="ECO:0000313" key="1">
    <source>
        <dbReference type="EMBL" id="UVF62273.1"/>
    </source>
</evidence>
<proteinExistence type="predicted"/>
<sequence>MSHDTALRLESSVFRIKQFLRQNISRIAKASFMTELKRNAMMLGLTERQLNHLKIESDNSTIIVKMKYHGPTRSNYIRERWWIEPIGGGSLSANLPKALHWVQNGRHFFSKGHFISGINGKIALNSAVRLSMPKLKQSISEETEKFIEANRIW</sequence>
<accession>A0A976YDT7</accession>
<keyword evidence="2" id="KW-1185">Reference proteome</keyword>
<reference evidence="1 2" key="1">
    <citation type="submission" date="2022-05" db="EMBL/GenBank/DDBJ databases">
        <title>Diverse viruses of marine archaea discovered using metagenomics.</title>
        <authorList>
            <person name="Zhou Y."/>
        </authorList>
    </citation>
    <scope>NUCLEOTIDE SEQUENCE [LARGE SCALE GENOMIC DNA]</scope>
    <source>
        <strain evidence="1">YSH_462411</strain>
    </source>
</reference>